<proteinExistence type="predicted"/>
<dbReference type="SUPFAM" id="SSF56112">
    <property type="entry name" value="Protein kinase-like (PK-like)"/>
    <property type="match status" value="2"/>
</dbReference>
<reference evidence="2 3" key="1">
    <citation type="journal article" date="2021" name="Elife">
        <title>Chloroplast acquisition without the gene transfer in kleptoplastic sea slugs, Plakobranchus ocellatus.</title>
        <authorList>
            <person name="Maeda T."/>
            <person name="Takahashi S."/>
            <person name="Yoshida T."/>
            <person name="Shimamura S."/>
            <person name="Takaki Y."/>
            <person name="Nagai Y."/>
            <person name="Toyoda A."/>
            <person name="Suzuki Y."/>
            <person name="Arimoto A."/>
            <person name="Ishii H."/>
            <person name="Satoh N."/>
            <person name="Nishiyama T."/>
            <person name="Hasebe M."/>
            <person name="Maruyama T."/>
            <person name="Minagawa J."/>
            <person name="Obokata J."/>
            <person name="Shigenobu S."/>
        </authorList>
    </citation>
    <scope>NUCLEOTIDE SEQUENCE [LARGE SCALE GENOMIC DNA]</scope>
</reference>
<feature type="domain" description="Protein kinase" evidence="1">
    <location>
        <begin position="538"/>
        <end position="830"/>
    </location>
</feature>
<name>A0AAV4GK15_9GAST</name>
<comment type="caution">
    <text evidence="2">The sequence shown here is derived from an EMBL/GenBank/DDBJ whole genome shotgun (WGS) entry which is preliminary data.</text>
</comment>
<dbReference type="Proteomes" id="UP000762676">
    <property type="component" value="Unassembled WGS sequence"/>
</dbReference>
<protein>
    <submittedName>
        <fullName evidence="2">Tyrosine-protein kinase receptor</fullName>
    </submittedName>
</protein>
<evidence type="ECO:0000313" key="3">
    <source>
        <dbReference type="Proteomes" id="UP000762676"/>
    </source>
</evidence>
<gene>
    <name evidence="2" type="ORF">ElyMa_000693000</name>
</gene>
<dbReference type="InterPro" id="IPR011009">
    <property type="entry name" value="Kinase-like_dom_sf"/>
</dbReference>
<dbReference type="Gene3D" id="1.10.510.10">
    <property type="entry name" value="Transferase(Phosphotransferase) domain 1"/>
    <property type="match status" value="2"/>
</dbReference>
<dbReference type="SMART" id="SM00219">
    <property type="entry name" value="TyrKc"/>
    <property type="match status" value="1"/>
</dbReference>
<organism evidence="2 3">
    <name type="scientific">Elysia marginata</name>
    <dbReference type="NCBI Taxonomy" id="1093978"/>
    <lineage>
        <taxon>Eukaryota</taxon>
        <taxon>Metazoa</taxon>
        <taxon>Spiralia</taxon>
        <taxon>Lophotrochozoa</taxon>
        <taxon>Mollusca</taxon>
        <taxon>Gastropoda</taxon>
        <taxon>Heterobranchia</taxon>
        <taxon>Euthyneura</taxon>
        <taxon>Panpulmonata</taxon>
        <taxon>Sacoglossa</taxon>
        <taxon>Placobranchoidea</taxon>
        <taxon>Plakobranchidae</taxon>
        <taxon>Elysia</taxon>
    </lineage>
</organism>
<dbReference type="PANTHER" id="PTHR45807:SF7">
    <property type="entry name" value="TYROSINE-PROTEIN KINASE HOPSCOTCH"/>
    <property type="match status" value="1"/>
</dbReference>
<accession>A0AAV4GK15</accession>
<keyword evidence="3" id="KW-1185">Reference proteome</keyword>
<dbReference type="GO" id="GO:0004715">
    <property type="term" value="F:non-membrane spanning protein tyrosine kinase activity"/>
    <property type="evidence" value="ECO:0007669"/>
    <property type="project" value="TreeGrafter"/>
</dbReference>
<dbReference type="PROSITE" id="PS50011">
    <property type="entry name" value="PROTEIN_KINASE_DOM"/>
    <property type="match status" value="2"/>
</dbReference>
<keyword evidence="2" id="KW-0418">Kinase</keyword>
<dbReference type="InterPro" id="IPR000719">
    <property type="entry name" value="Prot_kinase_dom"/>
</dbReference>
<dbReference type="EMBL" id="BMAT01001425">
    <property type="protein sequence ID" value="GFR85293.1"/>
    <property type="molecule type" value="Genomic_DNA"/>
</dbReference>
<dbReference type="GO" id="GO:0005126">
    <property type="term" value="F:cytokine receptor binding"/>
    <property type="evidence" value="ECO:0007669"/>
    <property type="project" value="TreeGrafter"/>
</dbReference>
<dbReference type="Pfam" id="PF07714">
    <property type="entry name" value="PK_Tyr_Ser-Thr"/>
    <property type="match status" value="2"/>
</dbReference>
<dbReference type="PANTHER" id="PTHR45807">
    <property type="entry name" value="TYROSINE-PROTEIN KINASE HOPSCOTCH"/>
    <property type="match status" value="1"/>
</dbReference>
<dbReference type="InterPro" id="IPR051286">
    <property type="entry name" value="JAK"/>
</dbReference>
<keyword evidence="2" id="KW-0808">Transferase</keyword>
<dbReference type="AlphaFoldDB" id="A0AAV4GK15"/>
<dbReference type="GO" id="GO:0030154">
    <property type="term" value="P:cell differentiation"/>
    <property type="evidence" value="ECO:0007669"/>
    <property type="project" value="TreeGrafter"/>
</dbReference>
<evidence type="ECO:0000259" key="1">
    <source>
        <dbReference type="PROSITE" id="PS50011"/>
    </source>
</evidence>
<dbReference type="InterPro" id="IPR020635">
    <property type="entry name" value="Tyr_kinase_cat_dom"/>
</dbReference>
<feature type="domain" description="Protein kinase" evidence="1">
    <location>
        <begin position="885"/>
        <end position="1188"/>
    </location>
</feature>
<dbReference type="PROSITE" id="PS00109">
    <property type="entry name" value="PROTEIN_KINASE_TYR"/>
    <property type="match status" value="1"/>
</dbReference>
<dbReference type="GO" id="GO:0019221">
    <property type="term" value="P:cytokine-mediated signaling pathway"/>
    <property type="evidence" value="ECO:0007669"/>
    <property type="project" value="TreeGrafter"/>
</dbReference>
<sequence length="1190" mass="137892">MVKLHINVLFCEGIKDLKIEITPGLCFDDVIHKCVDHIRHTICIPNSRASSHVVVHLPLFGLRLLDTNGSSKDPLWLPHWHTFSIENVGCQLKEETYEFRVRHKPIDVGKYQPHSVVGEYMFLQAVQDFLKDPAFPVWAIPEHMYLLLLSIALLVEQKELPLGDDQVVDQNWETPLLSLKYFLIFPRWLLSMSYRGVLFNRLTFSNHGEKLDSFRNIKKSRPVPLLQQIVFSPFPHCKKRLKGVNMLKRQVDKMKGQSYCFLRIKTKFIETMFHAAPRYCQRMYSIKPADHFFPMYIMLKPNKERGLYYENKLECGLSEIEEMKLVNPTNLLDKKWTIQVCLKDGGVKDLPFDSNAEAESFLSMAQIQMKLCVRWDCFLSYDTLTRRERLDLQLKSFGPLYDETAKKYLKELTQKPAFESRGFLIHQSTSEFDTYIVVSCVQTVTNSSQTSGVSEIDDLQFEHHQIVVTPEGKMQLIKVGSNGTDDGSWFWNQEELSHSLLTQFGLQAQPRDYSKKAEINEEYKRDMDEEVAIQAAPILRRLQSSDKEMPNVFLSQDLKDKSEIKDKNIKIRKYRVIYKNKPLMMVRVASPDQDDAKAFLEGLERLENLRRGDAQRFLELHKPVLGSMLTRFVTELPSQGDLLTYICNVPQSPWDKVHLMRQVVATLLSMHEMEHFHGNIRSRKFLVFDEPSSQSVRLKLEFPGVTSLLDTKPIDDEFNVERLAWLSPERRENLANITYESECYAVGTTLAEILYRSDDFAEVADLKNNEEIPPPPHWFSEGTADGGEEIQDEMDALLKCVWELLVKPCWNTASCRPLPNQLMADFVEIIQKASNTNAKEVKEKKKELEYGNLGAPDFASAPSVEQLRELLQQRYKDFIPCENLVLEKTPLGSGYYGTVWKGKMKMMENTPVPFGSSVQPEERDVAVKMMHEIKGYSEESFRKEISIAAQLRHENVLELLMVGNLIYENREQLVLVSEYMDEETLKVYLSKCNKRKYQSEQTLQILKGLCSDVVKGMVYLSGKDIVHRDLAPRNVLLKNIGSGQLRAKVSDFGLSRILDDDYNFYRCRTEQAIPWPQWPPECLGVVCLSESLFTTKGDVWSFGILLWMVFHPQGEKVTLLMKEAIRERNPKDVTKEPEAMKAVYQSGWRPERHQLMPQRLYNIMETCWEEDPKKRPPFVELEEKLDALRL</sequence>
<dbReference type="InterPro" id="IPR001245">
    <property type="entry name" value="Ser-Thr/Tyr_kinase_cat_dom"/>
</dbReference>
<dbReference type="GO" id="GO:0007259">
    <property type="term" value="P:cell surface receptor signaling pathway via JAK-STAT"/>
    <property type="evidence" value="ECO:0007669"/>
    <property type="project" value="TreeGrafter"/>
</dbReference>
<dbReference type="InterPro" id="IPR008266">
    <property type="entry name" value="Tyr_kinase_AS"/>
</dbReference>
<dbReference type="GO" id="GO:0005524">
    <property type="term" value="F:ATP binding"/>
    <property type="evidence" value="ECO:0007669"/>
    <property type="project" value="InterPro"/>
</dbReference>
<dbReference type="GO" id="GO:0035556">
    <property type="term" value="P:intracellular signal transduction"/>
    <property type="evidence" value="ECO:0007669"/>
    <property type="project" value="TreeGrafter"/>
</dbReference>
<keyword evidence="2" id="KW-0675">Receptor</keyword>
<evidence type="ECO:0000313" key="2">
    <source>
        <dbReference type="EMBL" id="GFR85293.1"/>
    </source>
</evidence>
<dbReference type="GO" id="GO:0005829">
    <property type="term" value="C:cytosol"/>
    <property type="evidence" value="ECO:0007669"/>
    <property type="project" value="TreeGrafter"/>
</dbReference>